<sequence length="395" mass="40843">MAITLVAIAALAATGAFAQSSVVIDGYFDRAYTVVNNTDNTKDAKSVGSNAGTTTIGIKVREDLGNGLSVGGSVNTDWNDLGGASQTATYANAQRSGFANSQSFLDVTSAKYGTVRLGTPNSFTLTNATAVAAPAFSTAIGSSYSSNFSIANGVGTSATDQIGVASASEAADAKAHAGIRSIRINNTLQYSSPVFSGFSGHLSYTPKNDNQTTSTKSGNTVGVKEFALRYTQGPIDAMYSSIKYSTGENNVVTYNMSTTNPTAGTSTTIGANLTSTQNLLGATYAVLPALKLHAGLGQFKSSNDSFKGKSSQIGATYTMGQWDVLGQVAKVTDQVATSAYDRSLKGMGVNYNFSKTARAYFRADRINYATGGNAATTGFAGDAQTRYALGVSKSF</sequence>
<feature type="chain" id="PRO_5016425904" description="Porin domain-containing protein" evidence="1">
    <location>
        <begin position="19"/>
        <end position="395"/>
    </location>
</feature>
<feature type="domain" description="Porin" evidence="2">
    <location>
        <begin position="7"/>
        <end position="368"/>
    </location>
</feature>
<dbReference type="InterPro" id="IPR033900">
    <property type="entry name" value="Gram_neg_porin_domain"/>
</dbReference>
<dbReference type="EMBL" id="NESP01000001">
    <property type="protein sequence ID" value="PUE59743.1"/>
    <property type="molecule type" value="Genomic_DNA"/>
</dbReference>
<proteinExistence type="predicted"/>
<dbReference type="Pfam" id="PF13609">
    <property type="entry name" value="Porin_4"/>
    <property type="match status" value="1"/>
</dbReference>
<comment type="caution">
    <text evidence="3">The sequence shown here is derived from an EMBL/GenBank/DDBJ whole genome shotgun (WGS) entry which is preliminary data.</text>
</comment>
<dbReference type="GO" id="GO:0015288">
    <property type="term" value="F:porin activity"/>
    <property type="evidence" value="ECO:0007669"/>
    <property type="project" value="InterPro"/>
</dbReference>
<dbReference type="Proteomes" id="UP000251341">
    <property type="component" value="Unassembled WGS sequence"/>
</dbReference>
<evidence type="ECO:0000313" key="4">
    <source>
        <dbReference type="Proteomes" id="UP000251341"/>
    </source>
</evidence>
<accession>A0A315EPQ9</accession>
<protein>
    <recommendedName>
        <fullName evidence="2">Porin domain-containing protein</fullName>
    </recommendedName>
</protein>
<name>A0A315EPQ9_9BURK</name>
<dbReference type="CDD" id="cd00342">
    <property type="entry name" value="gram_neg_porins"/>
    <property type="match status" value="1"/>
</dbReference>
<dbReference type="AlphaFoldDB" id="A0A315EPQ9"/>
<evidence type="ECO:0000313" key="3">
    <source>
        <dbReference type="EMBL" id="PUE59743.1"/>
    </source>
</evidence>
<dbReference type="RefSeq" id="WP_108402269.1">
    <property type="nucleotide sequence ID" value="NZ_NESP01000001.1"/>
</dbReference>
<keyword evidence="4" id="KW-1185">Reference proteome</keyword>
<feature type="signal peptide" evidence="1">
    <location>
        <begin position="1"/>
        <end position="18"/>
    </location>
</feature>
<dbReference type="SUPFAM" id="SSF56935">
    <property type="entry name" value="Porins"/>
    <property type="match status" value="1"/>
</dbReference>
<dbReference type="InterPro" id="IPR023614">
    <property type="entry name" value="Porin_dom_sf"/>
</dbReference>
<reference evidence="3 4" key="1">
    <citation type="submission" date="2017-04" db="EMBL/GenBank/DDBJ databases">
        <title>Unexpected and diverse lifestyles within the genus Limnohabitans.</title>
        <authorList>
            <person name="Kasalicky V."/>
            <person name="Mehrshad M."/>
            <person name="Andrei S.-A."/>
            <person name="Salcher M."/>
            <person name="Kratochvilova H."/>
            <person name="Simek K."/>
            <person name="Ghai R."/>
        </authorList>
    </citation>
    <scope>NUCLEOTIDE SEQUENCE [LARGE SCALE GENOMIC DNA]</scope>
    <source>
        <strain evidence="3 4">MWH-C5</strain>
    </source>
</reference>
<organism evidence="3 4">
    <name type="scientific">Limnohabitans curvus</name>
    <dbReference type="NCBI Taxonomy" id="323423"/>
    <lineage>
        <taxon>Bacteria</taxon>
        <taxon>Pseudomonadati</taxon>
        <taxon>Pseudomonadota</taxon>
        <taxon>Betaproteobacteria</taxon>
        <taxon>Burkholderiales</taxon>
        <taxon>Comamonadaceae</taxon>
        <taxon>Limnohabitans</taxon>
    </lineage>
</organism>
<keyword evidence="1" id="KW-0732">Signal</keyword>
<evidence type="ECO:0000259" key="2">
    <source>
        <dbReference type="Pfam" id="PF13609"/>
    </source>
</evidence>
<dbReference type="GO" id="GO:0016020">
    <property type="term" value="C:membrane"/>
    <property type="evidence" value="ECO:0007669"/>
    <property type="project" value="InterPro"/>
</dbReference>
<gene>
    <name evidence="3" type="ORF">B9Z44_09245</name>
</gene>
<evidence type="ECO:0000256" key="1">
    <source>
        <dbReference type="SAM" id="SignalP"/>
    </source>
</evidence>
<dbReference type="Gene3D" id="2.40.160.10">
    <property type="entry name" value="Porin"/>
    <property type="match status" value="1"/>
</dbReference>